<dbReference type="Gene3D" id="2.60.40.420">
    <property type="entry name" value="Cupredoxins - blue copper proteins"/>
    <property type="match status" value="1"/>
</dbReference>
<proteinExistence type="predicted"/>
<dbReference type="RefSeq" id="WP_353109434.1">
    <property type="nucleotide sequence ID" value="NZ_APND01000001.1"/>
</dbReference>
<evidence type="ECO:0000256" key="4">
    <source>
        <dbReference type="ARBA" id="ARBA00023008"/>
    </source>
</evidence>
<keyword evidence="3" id="KW-0249">Electron transport</keyword>
<dbReference type="Pfam" id="PF00127">
    <property type="entry name" value="Copper-bind"/>
    <property type="match status" value="1"/>
</dbReference>
<comment type="caution">
    <text evidence="7">The sequence shown here is derived from an EMBL/GenBank/DDBJ whole genome shotgun (WGS) entry which is preliminary data.</text>
</comment>
<dbReference type="SUPFAM" id="SSF49503">
    <property type="entry name" value="Cupredoxins"/>
    <property type="match status" value="1"/>
</dbReference>
<gene>
    <name evidence="7" type="ORF">SADO_04000</name>
</gene>
<keyword evidence="4" id="KW-0186">Copper</keyword>
<keyword evidence="8" id="KW-1185">Reference proteome</keyword>
<dbReference type="InterPro" id="IPR000923">
    <property type="entry name" value="BlueCu_1"/>
</dbReference>
<dbReference type="PANTHER" id="PTHR38439:SF2">
    <property type="entry name" value="OUTER MEMBRANE PROTEIN H.8"/>
    <property type="match status" value="1"/>
</dbReference>
<feature type="chain" id="PRO_5045650255" evidence="5">
    <location>
        <begin position="21"/>
        <end position="150"/>
    </location>
</feature>
<dbReference type="PROSITE" id="PS00079">
    <property type="entry name" value="MULTICOPPER_OXIDASE1"/>
    <property type="match status" value="1"/>
</dbReference>
<dbReference type="InterPro" id="IPR033138">
    <property type="entry name" value="Cu_oxidase_CS"/>
</dbReference>
<sequence>MLKKTIMLVMFAALSTMAVAAQAKTVEIEAKNSLRFSQESITVKPGEEVTIKLVNNSKLPASAMAHNWLLLKADADARKLDEAAASAKANDYVPSDMSDQIIAHTGLVAGGESDTVTFTAPEEPGDYEYICTFPGHFAAGMKGTLTVKAE</sequence>
<dbReference type="InterPro" id="IPR050845">
    <property type="entry name" value="Cu-binding_ET"/>
</dbReference>
<protein>
    <submittedName>
        <fullName evidence="7">Blue (Type1) copper domain-containing protein</fullName>
    </submittedName>
</protein>
<keyword evidence="1" id="KW-0813">Transport</keyword>
<name>A0ABV2AZ12_9GAMM</name>
<evidence type="ECO:0000256" key="1">
    <source>
        <dbReference type="ARBA" id="ARBA00022448"/>
    </source>
</evidence>
<dbReference type="EMBL" id="APND01000001">
    <property type="protein sequence ID" value="MES1928389.1"/>
    <property type="molecule type" value="Genomic_DNA"/>
</dbReference>
<keyword evidence="2" id="KW-0479">Metal-binding</keyword>
<evidence type="ECO:0000256" key="5">
    <source>
        <dbReference type="SAM" id="SignalP"/>
    </source>
</evidence>
<feature type="domain" description="Blue (type 1) copper" evidence="6">
    <location>
        <begin position="30"/>
        <end position="148"/>
    </location>
</feature>
<organism evidence="7 8">
    <name type="scientific">Salinisphaera dokdonensis CL-ES53</name>
    <dbReference type="NCBI Taxonomy" id="1304272"/>
    <lineage>
        <taxon>Bacteria</taxon>
        <taxon>Pseudomonadati</taxon>
        <taxon>Pseudomonadota</taxon>
        <taxon>Gammaproteobacteria</taxon>
        <taxon>Salinisphaerales</taxon>
        <taxon>Salinisphaeraceae</taxon>
        <taxon>Salinisphaera</taxon>
    </lineage>
</organism>
<evidence type="ECO:0000256" key="3">
    <source>
        <dbReference type="ARBA" id="ARBA00022982"/>
    </source>
</evidence>
<keyword evidence="5" id="KW-0732">Signal</keyword>
<dbReference type="InterPro" id="IPR008972">
    <property type="entry name" value="Cupredoxin"/>
</dbReference>
<reference evidence="7 8" key="1">
    <citation type="submission" date="2013-03" db="EMBL/GenBank/DDBJ databases">
        <title>Salinisphaera dokdonensis CL-ES53 Genome Sequencing.</title>
        <authorList>
            <person name="Li C."/>
            <person name="Lai Q."/>
            <person name="Shao Z."/>
        </authorList>
    </citation>
    <scope>NUCLEOTIDE SEQUENCE [LARGE SCALE GENOMIC DNA]</scope>
    <source>
        <strain evidence="7 8">CL-ES53</strain>
    </source>
</reference>
<dbReference type="PROSITE" id="PS00196">
    <property type="entry name" value="COPPER_BLUE"/>
    <property type="match status" value="1"/>
</dbReference>
<evidence type="ECO:0000313" key="8">
    <source>
        <dbReference type="Proteomes" id="UP001460888"/>
    </source>
</evidence>
<evidence type="ECO:0000313" key="7">
    <source>
        <dbReference type="EMBL" id="MES1928389.1"/>
    </source>
</evidence>
<evidence type="ECO:0000256" key="2">
    <source>
        <dbReference type="ARBA" id="ARBA00022723"/>
    </source>
</evidence>
<dbReference type="PANTHER" id="PTHR38439">
    <property type="entry name" value="AURACYANIN-B"/>
    <property type="match status" value="1"/>
</dbReference>
<dbReference type="CDD" id="cd13843">
    <property type="entry name" value="Azurin_like"/>
    <property type="match status" value="1"/>
</dbReference>
<evidence type="ECO:0000259" key="6">
    <source>
        <dbReference type="Pfam" id="PF00127"/>
    </source>
</evidence>
<feature type="signal peptide" evidence="5">
    <location>
        <begin position="1"/>
        <end position="20"/>
    </location>
</feature>
<accession>A0ABV2AZ12</accession>
<dbReference type="Proteomes" id="UP001460888">
    <property type="component" value="Unassembled WGS sequence"/>
</dbReference>
<dbReference type="InterPro" id="IPR028871">
    <property type="entry name" value="BlueCu_1_BS"/>
</dbReference>